<feature type="domain" description="Xylose isomerase-like TIM barrel" evidence="5">
    <location>
        <begin position="38"/>
        <end position="294"/>
    </location>
</feature>
<dbReference type="NCBIfam" id="TIGR04379">
    <property type="entry name" value="myo_inos_iolE"/>
    <property type="match status" value="1"/>
</dbReference>
<dbReference type="PANTHER" id="PTHR12110">
    <property type="entry name" value="HYDROXYPYRUVATE ISOMERASE"/>
    <property type="match status" value="1"/>
</dbReference>
<dbReference type="RefSeq" id="WP_173131433.1">
    <property type="nucleotide sequence ID" value="NZ_JABMKX010000004.1"/>
</dbReference>
<dbReference type="Pfam" id="PF01261">
    <property type="entry name" value="AP_endonuc_2"/>
    <property type="match status" value="1"/>
</dbReference>
<name>A0ABX2DNE9_9BACL</name>
<dbReference type="InterPro" id="IPR036237">
    <property type="entry name" value="Xyl_isomerase-like_sf"/>
</dbReference>
<organism evidence="6 7">
    <name type="scientific">Paenibacillus tritici</name>
    <dbReference type="NCBI Taxonomy" id="1873425"/>
    <lineage>
        <taxon>Bacteria</taxon>
        <taxon>Bacillati</taxon>
        <taxon>Bacillota</taxon>
        <taxon>Bacilli</taxon>
        <taxon>Bacillales</taxon>
        <taxon>Paenibacillaceae</taxon>
        <taxon>Paenibacillus</taxon>
    </lineage>
</organism>
<dbReference type="EMBL" id="JABMKX010000004">
    <property type="protein sequence ID" value="NQX45558.1"/>
    <property type="molecule type" value="Genomic_DNA"/>
</dbReference>
<accession>A0ABX2DNE9</accession>
<comment type="caution">
    <text evidence="6">The sequence shown here is derived from an EMBL/GenBank/DDBJ whole genome shotgun (WGS) entry which is preliminary data.</text>
</comment>
<protein>
    <recommendedName>
        <fullName evidence="4">Inosose dehydratase</fullName>
        <ecNumber evidence="4">4.2.1.44</ecNumber>
    </recommendedName>
    <alternativeName>
        <fullName evidence="4">2-keto-myo-inositol dehydratase</fullName>
        <shortName evidence="4">2KMI dehydratase</shortName>
    </alternativeName>
</protein>
<evidence type="ECO:0000313" key="6">
    <source>
        <dbReference type="EMBL" id="NQX45558.1"/>
    </source>
</evidence>
<dbReference type="InterPro" id="IPR030823">
    <property type="entry name" value="IolE/MocC"/>
</dbReference>
<comment type="pathway">
    <text evidence="4">Polyol metabolism; myo-inositol degradation into acetyl-CoA; acetyl-CoA from myo-inositol: step 2/7.</text>
</comment>
<reference evidence="6 7" key="1">
    <citation type="submission" date="2020-05" db="EMBL/GenBank/DDBJ databases">
        <title>Paenibacillus glebae, sp. nov., Paenibacillus humi sp. nov., Paenibacillus pedi sp. nov., Paenibacillus terrestris sp. nov. and Paenibacillus terricola sp. nov., isolated from a forest top soil sample.</title>
        <authorList>
            <person name="Qi S."/>
            <person name="Carlier A."/>
            <person name="Cnockaert M."/>
            <person name="Vandamme P."/>
        </authorList>
    </citation>
    <scope>NUCLEOTIDE SEQUENCE [LARGE SCALE GENOMIC DNA]</scope>
    <source>
        <strain evidence="6 7">LMG 29502</strain>
    </source>
</reference>
<keyword evidence="3 4" id="KW-0170">Cobalt</keyword>
<dbReference type="HAMAP" id="MF_01672">
    <property type="entry name" value="IolE"/>
    <property type="match status" value="1"/>
</dbReference>
<evidence type="ECO:0000256" key="2">
    <source>
        <dbReference type="ARBA" id="ARBA00023239"/>
    </source>
</evidence>
<keyword evidence="2 4" id="KW-0456">Lyase</keyword>
<comment type="cofactor">
    <cofactor evidence="4">
        <name>Co(2+)</name>
        <dbReference type="ChEBI" id="CHEBI:48828"/>
    </cofactor>
    <cofactor evidence="4">
        <name>Mn(2+)</name>
        <dbReference type="ChEBI" id="CHEBI:29035"/>
    </cofactor>
</comment>
<keyword evidence="7" id="KW-1185">Reference proteome</keyword>
<sequence length="298" mass="32835">MFREHAVRLAIAPIAWTNDDMPELGQGNTFEQCISEMALAGYQGSEVGNKYPRSPAVLRRALELRGLEIASAWFSAYLTVRPYEETAEAFCIHRDFLHEMGAKVIVVSEQGRSIQGQMDTPLFAEKPVFDDQEWAALAAGLGGLGRLAAEKGMTLVYHHHMGTGVQTAAEITRLMELTDPGEVSLLYDTGHLAFSGENPLEVLRGHLPRIRHVHLKDIRPEVVRQVTAEKLSFLQAVKAGAFTVPGDGCIAFGEIFAELAASPYTGWFVVEAEQDPALADPLEYAIKARRYIRELSGL</sequence>
<dbReference type="PANTHER" id="PTHR12110:SF41">
    <property type="entry name" value="INOSOSE DEHYDRATASE"/>
    <property type="match status" value="1"/>
</dbReference>
<comment type="function">
    <text evidence="4">Catalyzes the dehydration of inosose (2-keto-myo-inositol, 2KMI or 2,4,6/3,5-pentahydroxycyclohexanone) to 3D-(3,5/4)-trihydroxycyclohexane-1,2-dione (D-2,3-diketo-4-deoxy-epi-inositol).</text>
</comment>
<dbReference type="InterPro" id="IPR013022">
    <property type="entry name" value="Xyl_isomerase-like_TIM-brl"/>
</dbReference>
<evidence type="ECO:0000259" key="5">
    <source>
        <dbReference type="Pfam" id="PF01261"/>
    </source>
</evidence>
<dbReference type="Proteomes" id="UP000711047">
    <property type="component" value="Unassembled WGS sequence"/>
</dbReference>
<dbReference type="EC" id="4.2.1.44" evidence="4"/>
<dbReference type="Gene3D" id="3.20.20.150">
    <property type="entry name" value="Divalent-metal-dependent TIM barrel enzymes"/>
    <property type="match status" value="1"/>
</dbReference>
<comment type="cofactor">
    <cofactor evidence="4">
        <name>glutathione</name>
        <dbReference type="ChEBI" id="CHEBI:57925"/>
    </cofactor>
</comment>
<dbReference type="InterPro" id="IPR023952">
    <property type="entry name" value="IolE"/>
</dbReference>
<proteinExistence type="inferred from homology"/>
<gene>
    <name evidence="4 6" type="primary">iolE</name>
    <name evidence="6" type="ORF">HQN87_09465</name>
</gene>
<evidence type="ECO:0000256" key="3">
    <source>
        <dbReference type="ARBA" id="ARBA00023285"/>
    </source>
</evidence>
<keyword evidence="1 4" id="KW-0464">Manganese</keyword>
<evidence type="ECO:0000256" key="1">
    <source>
        <dbReference type="ARBA" id="ARBA00023211"/>
    </source>
</evidence>
<comment type="similarity">
    <text evidence="4">Belongs to the IolE/MocC family.</text>
</comment>
<dbReference type="SUPFAM" id="SSF51658">
    <property type="entry name" value="Xylose isomerase-like"/>
    <property type="match status" value="1"/>
</dbReference>
<comment type="catalytic activity">
    <reaction evidence="4">
        <text>scyllo-inosose = 3D-3,5/4-trihydroxycyclohexane-1,2-dione + H2O</text>
        <dbReference type="Rhea" id="RHEA:14065"/>
        <dbReference type="ChEBI" id="CHEBI:15377"/>
        <dbReference type="ChEBI" id="CHEBI:17811"/>
        <dbReference type="ChEBI" id="CHEBI:28446"/>
        <dbReference type="EC" id="4.2.1.44"/>
    </reaction>
</comment>
<dbReference type="InterPro" id="IPR050312">
    <property type="entry name" value="IolE/XylAMocC-like"/>
</dbReference>
<evidence type="ECO:0000313" key="7">
    <source>
        <dbReference type="Proteomes" id="UP000711047"/>
    </source>
</evidence>
<evidence type="ECO:0000256" key="4">
    <source>
        <dbReference type="HAMAP-Rule" id="MF_01672"/>
    </source>
</evidence>
<dbReference type="GO" id="GO:0050114">
    <property type="term" value="F:myo-inosose-2 dehydratase activity"/>
    <property type="evidence" value="ECO:0007669"/>
    <property type="project" value="UniProtKB-EC"/>
</dbReference>